<proteinExistence type="predicted"/>
<name>A0AAW2YNK1_9EUKA</name>
<dbReference type="EMBL" id="JAOPGA020000448">
    <property type="protein sequence ID" value="KAL0478629.1"/>
    <property type="molecule type" value="Genomic_DNA"/>
</dbReference>
<keyword evidence="2" id="KW-1133">Transmembrane helix</keyword>
<feature type="coiled-coil region" evidence="1">
    <location>
        <begin position="99"/>
        <end position="126"/>
    </location>
</feature>
<evidence type="ECO:0000256" key="2">
    <source>
        <dbReference type="SAM" id="Phobius"/>
    </source>
</evidence>
<evidence type="ECO:0000256" key="1">
    <source>
        <dbReference type="SAM" id="Coils"/>
    </source>
</evidence>
<dbReference type="AlphaFoldDB" id="A0AAW2YNK1"/>
<evidence type="ECO:0000313" key="4">
    <source>
        <dbReference type="Proteomes" id="UP001431209"/>
    </source>
</evidence>
<sequence length="178" mass="20491">MSSPDLKSATPRTVLQGLWDAPEEPYIDLQHEEVETKITEIIKRIETSLDKPNVIVAKEVHDFAEQMKQFIQEEKDRKEKIHKELKSVHDILSRTDALVSGMDSKIKKQNEQIDRLLREAKTDREVVSNIKYENVVEERVQGISWYLIVLFTVVITICATALLSNISVGNRQYSFPPS</sequence>
<reference evidence="3 4" key="1">
    <citation type="submission" date="2024-03" db="EMBL/GenBank/DDBJ databases">
        <title>The Acrasis kona genome and developmental transcriptomes reveal deep origins of eukaryotic multicellular pathways.</title>
        <authorList>
            <person name="Sheikh S."/>
            <person name="Fu C.-J."/>
            <person name="Brown M.W."/>
            <person name="Baldauf S.L."/>
        </authorList>
    </citation>
    <scope>NUCLEOTIDE SEQUENCE [LARGE SCALE GENOMIC DNA]</scope>
    <source>
        <strain evidence="3 4">ATCC MYA-3509</strain>
    </source>
</reference>
<organism evidence="3 4">
    <name type="scientific">Acrasis kona</name>
    <dbReference type="NCBI Taxonomy" id="1008807"/>
    <lineage>
        <taxon>Eukaryota</taxon>
        <taxon>Discoba</taxon>
        <taxon>Heterolobosea</taxon>
        <taxon>Tetramitia</taxon>
        <taxon>Eutetramitia</taxon>
        <taxon>Acrasidae</taxon>
        <taxon>Acrasis</taxon>
    </lineage>
</organism>
<gene>
    <name evidence="3" type="ORF">AKO1_005026</name>
</gene>
<keyword evidence="4" id="KW-1185">Reference proteome</keyword>
<protein>
    <submittedName>
        <fullName evidence="3">Uncharacterized protein</fullName>
    </submittedName>
</protein>
<evidence type="ECO:0000313" key="3">
    <source>
        <dbReference type="EMBL" id="KAL0478629.1"/>
    </source>
</evidence>
<keyword evidence="1" id="KW-0175">Coiled coil</keyword>
<feature type="transmembrane region" description="Helical" evidence="2">
    <location>
        <begin position="143"/>
        <end position="163"/>
    </location>
</feature>
<accession>A0AAW2YNK1</accession>
<dbReference type="SUPFAM" id="SSF58100">
    <property type="entry name" value="Bacterial hemolysins"/>
    <property type="match status" value="1"/>
</dbReference>
<comment type="caution">
    <text evidence="3">The sequence shown here is derived from an EMBL/GenBank/DDBJ whole genome shotgun (WGS) entry which is preliminary data.</text>
</comment>
<keyword evidence="2" id="KW-0472">Membrane</keyword>
<keyword evidence="2" id="KW-0812">Transmembrane</keyword>
<dbReference type="Proteomes" id="UP001431209">
    <property type="component" value="Unassembled WGS sequence"/>
</dbReference>